<dbReference type="PANTHER" id="PTHR11422">
    <property type="entry name" value="T-CELL SURFACE GLYCOPROTEIN CD4"/>
    <property type="match status" value="1"/>
</dbReference>
<dbReference type="InterPro" id="IPR036179">
    <property type="entry name" value="Ig-like_dom_sf"/>
</dbReference>
<dbReference type="SMART" id="SM00409">
    <property type="entry name" value="IG"/>
    <property type="match status" value="1"/>
</dbReference>
<name>A0AAV1QHL0_SCOSC</name>
<dbReference type="PROSITE" id="PS50835">
    <property type="entry name" value="IG_LIKE"/>
    <property type="match status" value="1"/>
</dbReference>
<dbReference type="InterPro" id="IPR003599">
    <property type="entry name" value="Ig_sub"/>
</dbReference>
<accession>A0AAV1QHL0</accession>
<dbReference type="EMBL" id="CAWUFR010001012">
    <property type="protein sequence ID" value="CAK6982414.1"/>
    <property type="molecule type" value="Genomic_DNA"/>
</dbReference>
<feature type="domain" description="Ig-like" evidence="2">
    <location>
        <begin position="43"/>
        <end position="135"/>
    </location>
</feature>
<keyword evidence="1" id="KW-0472">Membrane</keyword>
<gene>
    <name evidence="3" type="ORF">FSCOSCO3_A018163</name>
</gene>
<dbReference type="Pfam" id="PF07686">
    <property type="entry name" value="V-set"/>
    <property type="match status" value="1"/>
</dbReference>
<dbReference type="AlphaFoldDB" id="A0AAV1QHL0"/>
<evidence type="ECO:0000313" key="4">
    <source>
        <dbReference type="Proteomes" id="UP001314229"/>
    </source>
</evidence>
<comment type="caution">
    <text evidence="3">The sequence shown here is derived from an EMBL/GenBank/DDBJ whole genome shotgun (WGS) entry which is preliminary data.</text>
</comment>
<dbReference type="SUPFAM" id="SSF48726">
    <property type="entry name" value="Immunoglobulin"/>
    <property type="match status" value="1"/>
</dbReference>
<protein>
    <submittedName>
        <fullName evidence="3">Uncharacterized protein LOC121882771</fullName>
    </submittedName>
</protein>
<dbReference type="InterPro" id="IPR013106">
    <property type="entry name" value="Ig_V-set"/>
</dbReference>
<organism evidence="3 4">
    <name type="scientific">Scomber scombrus</name>
    <name type="common">Atlantic mackerel</name>
    <name type="synonym">Scomber vernalis</name>
    <dbReference type="NCBI Taxonomy" id="13677"/>
    <lineage>
        <taxon>Eukaryota</taxon>
        <taxon>Metazoa</taxon>
        <taxon>Chordata</taxon>
        <taxon>Craniata</taxon>
        <taxon>Vertebrata</taxon>
        <taxon>Euteleostomi</taxon>
        <taxon>Actinopterygii</taxon>
        <taxon>Neopterygii</taxon>
        <taxon>Teleostei</taxon>
        <taxon>Neoteleostei</taxon>
        <taxon>Acanthomorphata</taxon>
        <taxon>Pelagiaria</taxon>
        <taxon>Scombriformes</taxon>
        <taxon>Scombridae</taxon>
        <taxon>Scomber</taxon>
    </lineage>
</organism>
<dbReference type="Gene3D" id="2.60.40.10">
    <property type="entry name" value="Immunoglobulins"/>
    <property type="match status" value="1"/>
</dbReference>
<proteinExistence type="predicted"/>
<evidence type="ECO:0000313" key="3">
    <source>
        <dbReference type="EMBL" id="CAK6982414.1"/>
    </source>
</evidence>
<reference evidence="3 4" key="1">
    <citation type="submission" date="2024-01" db="EMBL/GenBank/DDBJ databases">
        <authorList>
            <person name="Alioto T."/>
            <person name="Alioto T."/>
            <person name="Gomez Garrido J."/>
        </authorList>
    </citation>
    <scope>NUCLEOTIDE SEQUENCE [LARGE SCALE GENOMIC DNA]</scope>
</reference>
<keyword evidence="1" id="KW-0812">Transmembrane</keyword>
<evidence type="ECO:0000259" key="2">
    <source>
        <dbReference type="PROSITE" id="PS50835"/>
    </source>
</evidence>
<dbReference type="Proteomes" id="UP001314229">
    <property type="component" value="Unassembled WGS sequence"/>
</dbReference>
<feature type="transmembrane region" description="Helical" evidence="1">
    <location>
        <begin position="265"/>
        <end position="288"/>
    </location>
</feature>
<dbReference type="InterPro" id="IPR013783">
    <property type="entry name" value="Ig-like_fold"/>
</dbReference>
<sequence length="329" mass="37148">RRRQREGQRSTMVELRWIKMFLFLILGLQFTAVTGQTSLYITVRDGHKVTLSCENVMTDQDKCDSTTWLFSGLKEAIKLIKLGQIGENAKAKSDRLSVTAKCYLVIKNVTVEDVGRYTCRRFDRSGRQQYQDSVVDLSVVSMTEHKDTDKVKLNCSVSTYGKCRQSLDWVYESNDLNGNAKNMKVSWSSCFAGLNFTTSHPAETSNYSELFKCKVRDISGKVYLFNFSPSSPDEDTETTLTPITSKEKMNQNITTNPPSTKLRGWLRFLIVSVGLTALIIIVVSVNIWTRTKGKKTQISDNAVHDDEDGDEATVMYENVGEPSASIRLH</sequence>
<feature type="non-terminal residue" evidence="3">
    <location>
        <position position="1"/>
    </location>
</feature>
<dbReference type="InterPro" id="IPR007110">
    <property type="entry name" value="Ig-like_dom"/>
</dbReference>
<keyword evidence="4" id="KW-1185">Reference proteome</keyword>
<feature type="transmembrane region" description="Helical" evidence="1">
    <location>
        <begin position="21"/>
        <end position="43"/>
    </location>
</feature>
<keyword evidence="1" id="KW-1133">Transmembrane helix</keyword>
<evidence type="ECO:0000256" key="1">
    <source>
        <dbReference type="SAM" id="Phobius"/>
    </source>
</evidence>